<evidence type="ECO:0000256" key="1">
    <source>
        <dbReference type="ARBA" id="ARBA00022669"/>
    </source>
</evidence>
<dbReference type="CDD" id="cd00118">
    <property type="entry name" value="LysM"/>
    <property type="match status" value="2"/>
</dbReference>
<evidence type="ECO:0000313" key="7">
    <source>
        <dbReference type="EMBL" id="KAF4331818.1"/>
    </source>
</evidence>
<dbReference type="OrthoDB" id="5985073at2759"/>
<protein>
    <submittedName>
        <fullName evidence="7">Peptidoglycan-binding lysin domain protein</fullName>
    </submittedName>
</protein>
<reference evidence="7" key="1">
    <citation type="journal article" date="2017" name="Mycologia">
        <title>Fusarium algeriense, sp. nov., a novel toxigenic crown rot pathogen of durum wheat from Algeria is nested in the Fusarium burgessii species complex.</title>
        <authorList>
            <person name="Laraba I."/>
            <person name="Keddad A."/>
            <person name="Boureghda H."/>
            <person name="Abdallah N."/>
            <person name="Vaughan M.M."/>
            <person name="Proctor R.H."/>
            <person name="Busman M."/>
            <person name="O'Donnell K."/>
        </authorList>
    </citation>
    <scope>NUCLEOTIDE SEQUENCE</scope>
    <source>
        <strain evidence="7">NRRL 25174</strain>
    </source>
</reference>
<keyword evidence="1" id="KW-0147">Chitin-binding</keyword>
<dbReference type="AlphaFoldDB" id="A0A9P5A4L0"/>
<proteinExistence type="inferred from homology"/>
<comment type="similarity">
    <text evidence="3">Belongs to the secreted LysM effector family.</text>
</comment>
<dbReference type="PROSITE" id="PS51782">
    <property type="entry name" value="LYSM"/>
    <property type="match status" value="1"/>
</dbReference>
<organism evidence="7 8">
    <name type="scientific">Fusarium beomiforme</name>
    <dbReference type="NCBI Taxonomy" id="44412"/>
    <lineage>
        <taxon>Eukaryota</taxon>
        <taxon>Fungi</taxon>
        <taxon>Dikarya</taxon>
        <taxon>Ascomycota</taxon>
        <taxon>Pezizomycotina</taxon>
        <taxon>Sordariomycetes</taxon>
        <taxon>Hypocreomycetidae</taxon>
        <taxon>Hypocreales</taxon>
        <taxon>Nectriaceae</taxon>
        <taxon>Fusarium</taxon>
        <taxon>Fusarium burgessii species complex</taxon>
    </lineage>
</organism>
<dbReference type="EMBL" id="PVQB02001379">
    <property type="protein sequence ID" value="KAF4331818.1"/>
    <property type="molecule type" value="Genomic_DNA"/>
</dbReference>
<dbReference type="PANTHER" id="PTHR34997">
    <property type="entry name" value="AM15"/>
    <property type="match status" value="1"/>
</dbReference>
<reference evidence="7" key="2">
    <citation type="submission" date="2020-02" db="EMBL/GenBank/DDBJ databases">
        <title>Identification and distribution of gene clusters putatively required for synthesis of sphingolipid metabolism inhibitors in phylogenetically diverse species of the filamentous fungus Fusarium.</title>
        <authorList>
            <person name="Kim H.-S."/>
            <person name="Busman M."/>
            <person name="Brown D.W."/>
            <person name="Divon H."/>
            <person name="Uhlig S."/>
            <person name="Proctor R.H."/>
        </authorList>
    </citation>
    <scope>NUCLEOTIDE SEQUENCE</scope>
    <source>
        <strain evidence="7">NRRL 25174</strain>
    </source>
</reference>
<gene>
    <name evidence="7" type="ORF">FBEOM_14407</name>
</gene>
<dbReference type="InterPro" id="IPR036779">
    <property type="entry name" value="LysM_dom_sf"/>
</dbReference>
<feature type="region of interest" description="Disordered" evidence="4">
    <location>
        <begin position="202"/>
        <end position="236"/>
    </location>
</feature>
<dbReference type="PANTHER" id="PTHR34997:SF1">
    <property type="entry name" value="PEPTIDOGLYCAN-BINDING LYSIN DOMAIN"/>
    <property type="match status" value="1"/>
</dbReference>
<feature type="chain" id="PRO_5040105891" evidence="5">
    <location>
        <begin position="22"/>
        <end position="283"/>
    </location>
</feature>
<dbReference type="InterPro" id="IPR018392">
    <property type="entry name" value="LysM"/>
</dbReference>
<comment type="caution">
    <text evidence="7">The sequence shown here is derived from an EMBL/GenBank/DDBJ whole genome shotgun (WGS) entry which is preliminary data.</text>
</comment>
<evidence type="ECO:0000313" key="8">
    <source>
        <dbReference type="Proteomes" id="UP000730481"/>
    </source>
</evidence>
<keyword evidence="8" id="KW-1185">Reference proteome</keyword>
<dbReference type="Gene3D" id="3.10.350.10">
    <property type="entry name" value="LysM domain"/>
    <property type="match status" value="3"/>
</dbReference>
<name>A0A9P5A4L0_9HYPO</name>
<dbReference type="Proteomes" id="UP000730481">
    <property type="component" value="Unassembled WGS sequence"/>
</dbReference>
<feature type="signal peptide" evidence="5">
    <location>
        <begin position="1"/>
        <end position="21"/>
    </location>
</feature>
<accession>A0A9P5A4L0</accession>
<keyword evidence="5" id="KW-0732">Signal</keyword>
<feature type="domain" description="LysM" evidence="6">
    <location>
        <begin position="244"/>
        <end position="283"/>
    </location>
</feature>
<dbReference type="GO" id="GO:0008061">
    <property type="term" value="F:chitin binding"/>
    <property type="evidence" value="ECO:0007669"/>
    <property type="project" value="UniProtKB-KW"/>
</dbReference>
<evidence type="ECO:0000256" key="4">
    <source>
        <dbReference type="SAM" id="MobiDB-lite"/>
    </source>
</evidence>
<evidence type="ECO:0000259" key="6">
    <source>
        <dbReference type="PROSITE" id="PS51782"/>
    </source>
</evidence>
<feature type="compositionally biased region" description="Polar residues" evidence="4">
    <location>
        <begin position="221"/>
        <end position="236"/>
    </location>
</feature>
<evidence type="ECO:0000256" key="5">
    <source>
        <dbReference type="SAM" id="SignalP"/>
    </source>
</evidence>
<dbReference type="InterPro" id="IPR052210">
    <property type="entry name" value="LysM1-like"/>
</dbReference>
<keyword evidence="2" id="KW-0843">Virulence</keyword>
<evidence type="ECO:0000256" key="3">
    <source>
        <dbReference type="ARBA" id="ARBA00044955"/>
    </source>
</evidence>
<sequence length="283" mass="31316">MRAILFCSAILIGVLAVFVSASTDCKRYVIQDKDICRTIAKASKITYAQLLAWNPGIDVTCGYTYFDNVTDSPNADCWALSNDFILWNPSLVQTDNDEAINSPAVSVAYLYAYLSSATPTLDDGDIEPPSPLADGTVKNCKNYHHVESYNTCQNIMDQYYLNIKQFYSMNLVVKEDCTGLAMGIWYCVSIWPDGDYPLDPADADDADSDFSATSTSEDKSTSAINTASSTPSPIQTGMVSNCDSSYKVQGGDGCWAIAHDKNINLDDFYKWHRHPDSYARWYG</sequence>
<dbReference type="Pfam" id="PF01476">
    <property type="entry name" value="LysM"/>
    <property type="match status" value="1"/>
</dbReference>
<evidence type="ECO:0000256" key="2">
    <source>
        <dbReference type="ARBA" id="ARBA00023026"/>
    </source>
</evidence>
<dbReference type="SUPFAM" id="SSF54106">
    <property type="entry name" value="LysM domain"/>
    <property type="match status" value="1"/>
</dbReference>